<dbReference type="EMBL" id="BPLR01020780">
    <property type="protein sequence ID" value="GIX82412.1"/>
    <property type="molecule type" value="Genomic_DNA"/>
</dbReference>
<name>A0AAV4NCF5_CAEEX</name>
<comment type="caution">
    <text evidence="11">The sequence shown here is derived from an EMBL/GenBank/DDBJ whole genome shotgun (WGS) entry which is preliminary data.</text>
</comment>
<dbReference type="InterPro" id="IPR017972">
    <property type="entry name" value="Cyt_P450_CS"/>
</dbReference>
<dbReference type="PRINTS" id="PR00463">
    <property type="entry name" value="EP450I"/>
</dbReference>
<comment type="similarity">
    <text evidence="1 9">Belongs to the cytochrome P450 family.</text>
</comment>
<keyword evidence="4 9" id="KW-0560">Oxidoreductase</keyword>
<evidence type="ECO:0000313" key="11">
    <source>
        <dbReference type="EMBL" id="GIX82412.1"/>
    </source>
</evidence>
<dbReference type="PANTHER" id="PTHR24302:SF15">
    <property type="entry name" value="FATTY-ACID PEROXYGENASE"/>
    <property type="match status" value="1"/>
</dbReference>
<dbReference type="SUPFAM" id="SSF48264">
    <property type="entry name" value="Cytochrome P450"/>
    <property type="match status" value="1"/>
</dbReference>
<dbReference type="PROSITE" id="PS00086">
    <property type="entry name" value="CYTOCHROME_P450"/>
    <property type="match status" value="1"/>
</dbReference>
<evidence type="ECO:0000256" key="7">
    <source>
        <dbReference type="ARBA" id="ARBA00043906"/>
    </source>
</evidence>
<evidence type="ECO:0000256" key="4">
    <source>
        <dbReference type="ARBA" id="ARBA00023002"/>
    </source>
</evidence>
<dbReference type="CDD" id="cd11055">
    <property type="entry name" value="CYP3A-like"/>
    <property type="match status" value="1"/>
</dbReference>
<dbReference type="PRINTS" id="PR00385">
    <property type="entry name" value="P450"/>
</dbReference>
<evidence type="ECO:0000256" key="2">
    <source>
        <dbReference type="ARBA" id="ARBA00022617"/>
    </source>
</evidence>
<comment type="cofactor">
    <cofactor evidence="8">
        <name>heme</name>
        <dbReference type="ChEBI" id="CHEBI:30413"/>
    </cofactor>
</comment>
<evidence type="ECO:0000256" key="5">
    <source>
        <dbReference type="ARBA" id="ARBA00023004"/>
    </source>
</evidence>
<gene>
    <name evidence="11" type="primary">CYP3A8</name>
    <name evidence="11" type="ORF">CEXT_218611</name>
</gene>
<evidence type="ECO:0000256" key="8">
    <source>
        <dbReference type="PIRSR" id="PIRSR602401-1"/>
    </source>
</evidence>
<dbReference type="GO" id="GO:0016705">
    <property type="term" value="F:oxidoreductase activity, acting on paired donors, with incorporation or reduction of molecular oxygen"/>
    <property type="evidence" value="ECO:0007669"/>
    <property type="project" value="InterPro"/>
</dbReference>
<evidence type="ECO:0000256" key="1">
    <source>
        <dbReference type="ARBA" id="ARBA00010617"/>
    </source>
</evidence>
<feature type="non-terminal residue" evidence="11">
    <location>
        <position position="1"/>
    </location>
</feature>
<dbReference type="GO" id="GO:0008395">
    <property type="term" value="F:steroid hydroxylase activity"/>
    <property type="evidence" value="ECO:0007669"/>
    <property type="project" value="TreeGrafter"/>
</dbReference>
<dbReference type="AlphaFoldDB" id="A0AAV4NCF5"/>
<dbReference type="InterPro" id="IPR036396">
    <property type="entry name" value="Cyt_P450_sf"/>
</dbReference>
<keyword evidence="2 8" id="KW-0349">Heme</keyword>
<evidence type="ECO:0000256" key="6">
    <source>
        <dbReference type="ARBA" id="ARBA00023033"/>
    </source>
</evidence>
<keyword evidence="5 8" id="KW-0408">Iron</keyword>
<accession>A0AAV4NCF5</accession>
<dbReference type="InterPro" id="IPR001128">
    <property type="entry name" value="Cyt_P450"/>
</dbReference>
<dbReference type="InterPro" id="IPR002401">
    <property type="entry name" value="Cyt_P450_E_grp-I"/>
</dbReference>
<dbReference type="Gene3D" id="1.10.630.10">
    <property type="entry name" value="Cytochrome P450"/>
    <property type="match status" value="1"/>
</dbReference>
<feature type="compositionally biased region" description="Basic and acidic residues" evidence="10">
    <location>
        <begin position="322"/>
        <end position="334"/>
    </location>
</feature>
<dbReference type="Proteomes" id="UP001054945">
    <property type="component" value="Unassembled WGS sequence"/>
</dbReference>
<keyword evidence="3 8" id="KW-0479">Metal-binding</keyword>
<protein>
    <submittedName>
        <fullName evidence="11">Cytochrome P450 3A8</fullName>
    </submittedName>
</protein>
<dbReference type="Pfam" id="PF00067">
    <property type="entry name" value="p450"/>
    <property type="match status" value="2"/>
</dbReference>
<keyword evidence="12" id="KW-1185">Reference proteome</keyword>
<dbReference type="PANTHER" id="PTHR24302">
    <property type="entry name" value="CYTOCHROME P450 FAMILY 3"/>
    <property type="match status" value="1"/>
</dbReference>
<evidence type="ECO:0000256" key="9">
    <source>
        <dbReference type="RuleBase" id="RU000461"/>
    </source>
</evidence>
<proteinExistence type="inferred from homology"/>
<organism evidence="11 12">
    <name type="scientific">Caerostris extrusa</name>
    <name type="common">Bark spider</name>
    <name type="synonym">Caerostris bankana</name>
    <dbReference type="NCBI Taxonomy" id="172846"/>
    <lineage>
        <taxon>Eukaryota</taxon>
        <taxon>Metazoa</taxon>
        <taxon>Ecdysozoa</taxon>
        <taxon>Arthropoda</taxon>
        <taxon>Chelicerata</taxon>
        <taxon>Arachnida</taxon>
        <taxon>Araneae</taxon>
        <taxon>Araneomorphae</taxon>
        <taxon>Entelegynae</taxon>
        <taxon>Araneoidea</taxon>
        <taxon>Araneidae</taxon>
        <taxon>Caerostris</taxon>
    </lineage>
</organism>
<feature type="binding site" description="axial binding residue" evidence="8">
    <location>
        <position position="490"/>
    </location>
    <ligand>
        <name>heme</name>
        <dbReference type="ChEBI" id="CHEBI:30413"/>
    </ligand>
    <ligandPart>
        <name>Fe</name>
        <dbReference type="ChEBI" id="CHEBI:18248"/>
    </ligandPart>
</feature>
<evidence type="ECO:0000256" key="10">
    <source>
        <dbReference type="SAM" id="MobiDB-lite"/>
    </source>
</evidence>
<dbReference type="InterPro" id="IPR050705">
    <property type="entry name" value="Cytochrome_P450_3A"/>
</dbReference>
<reference evidence="11 12" key="1">
    <citation type="submission" date="2021-06" db="EMBL/GenBank/DDBJ databases">
        <title>Caerostris extrusa draft genome.</title>
        <authorList>
            <person name="Kono N."/>
            <person name="Arakawa K."/>
        </authorList>
    </citation>
    <scope>NUCLEOTIDE SEQUENCE [LARGE SCALE GENOMIC DNA]</scope>
</reference>
<evidence type="ECO:0000256" key="3">
    <source>
        <dbReference type="ARBA" id="ARBA00022723"/>
    </source>
</evidence>
<evidence type="ECO:0000313" key="12">
    <source>
        <dbReference type="Proteomes" id="UP001054945"/>
    </source>
</evidence>
<feature type="region of interest" description="Disordered" evidence="10">
    <location>
        <begin position="309"/>
        <end position="334"/>
    </location>
</feature>
<dbReference type="GO" id="GO:0020037">
    <property type="term" value="F:heme binding"/>
    <property type="evidence" value="ECO:0007669"/>
    <property type="project" value="InterPro"/>
</dbReference>
<dbReference type="GO" id="GO:0005506">
    <property type="term" value="F:iron ion binding"/>
    <property type="evidence" value="ECO:0007669"/>
    <property type="project" value="InterPro"/>
</dbReference>
<sequence>GGGRKRRYSTNWEFQVPNRVSFSGNLLELYKKGPLQCHREWVKKYGRVLGYYYGMKPVLLVTDPYLLKDIFIKDFNKFVNRETFNPLFQYNPKDKHSQSVLILPGQAWKDVRSILTPTFTTAKMKQMEGSMNASIDIMLEVLQEGSQKGKEFEIFDVYQRLTMDVITKTAFGIQTDVQKNSKSGLLRATKLIFTTSYNDVFIFIGMAFPILRKVCIKLQELVATLLNKGRPPHTMLRTGIKKVIEMRRSNPQDPWTFRRTQSSVLIFFSKSTSCSDPRSPHGSHPHTFLGQKIDLLQLMLDSSAAAETSETDISKLEAGNAEMEKSGHGETTDKKTRMMTDAEIVASAFTVLLAGYETTSTALAYTTYLLAKHQDVQDILVQEIKDLIERGQKLEYSTINKLPYLDQVLNESMRIYPPVHLFTNRYAVEDVQYGDIHIPKGMLIQAPVHLMHHDPEFWSEPEIFDPERFSSKPNADGVTYLPFGVGPRNCLGMRFAQLEAKLAIAHTINKFRIKLGGKQKGDLQIQCRLRTLTPKGVYIRLEARNEGD</sequence>
<comment type="function">
    <text evidence="7">Cytochromes P450 are a group of heme-thiolate monooxygenases. They oxidize a variety of structurally unrelated compounds, including steroids, fatty acids, and xenobiotics.</text>
</comment>
<keyword evidence="6 9" id="KW-0503">Monooxygenase</keyword>